<feature type="compositionally biased region" description="Gly residues" evidence="1">
    <location>
        <begin position="171"/>
        <end position="186"/>
    </location>
</feature>
<dbReference type="PANTHER" id="PTHR46370">
    <property type="entry name" value="GPALPP MOTIFS-CONTAINING PROTEIN 1"/>
    <property type="match status" value="1"/>
</dbReference>
<reference evidence="4" key="1">
    <citation type="submission" date="2017-12" db="EMBL/GenBank/DDBJ databases">
        <authorList>
            <consortium name="DOE Joint Genome Institute"/>
            <person name="Mondo S.J."/>
            <person name="Kjaerbolling I."/>
            <person name="Vesth T.C."/>
            <person name="Frisvad J.C."/>
            <person name="Nybo J.L."/>
            <person name="Theobald S."/>
            <person name="Kuo A."/>
            <person name="Bowyer P."/>
            <person name="Matsuda Y."/>
            <person name="Lyhne E.K."/>
            <person name="Kogle M.E."/>
            <person name="Clum A."/>
            <person name="Lipzen A."/>
            <person name="Salamov A."/>
            <person name="Ngan C.Y."/>
            <person name="Daum C."/>
            <person name="Chiniquy J."/>
            <person name="Barry K."/>
            <person name="LaButti K."/>
            <person name="Haridas S."/>
            <person name="Simmons B.A."/>
            <person name="Magnuson J.K."/>
            <person name="Mortensen U.H."/>
            <person name="Larsen T.O."/>
            <person name="Grigoriev I.V."/>
            <person name="Baker S.E."/>
            <person name="Andersen M.R."/>
            <person name="Nordberg H.P."/>
            <person name="Cantor M.N."/>
            <person name="Hua S.X."/>
        </authorList>
    </citation>
    <scope>NUCLEOTIDE SEQUENCE [LARGE SCALE GENOMIC DNA]</scope>
    <source>
        <strain evidence="4">IBT 19404</strain>
    </source>
</reference>
<feature type="compositionally biased region" description="Basic and acidic residues" evidence="1">
    <location>
        <begin position="1"/>
        <end position="12"/>
    </location>
</feature>
<evidence type="ECO:0000313" key="3">
    <source>
        <dbReference type="EMBL" id="PLN83296.1"/>
    </source>
</evidence>
<dbReference type="InterPro" id="IPR046331">
    <property type="entry name" value="GPAM1-like"/>
</dbReference>
<name>A0A2J5I0J3_9EURO</name>
<sequence length="272" mass="29423">MAPTSEKRKLDDPNDQQPTADTNTTDKRPRVIGPSLPPPQASNDDSNSDSDSSDDDDDFGPTLPPLEGSVDTSAAAQVATATALANAEKEAREQAAAKPQRDEWMLLPPESSDWGSRVDPTKLRNRKFQSGKGAGSGGGGKGGVDVSWTETPEEKLKRLQDSILGVAAPGEGRGVEGGGSGSGEQGGRSSEVMRERVERYNEAKRKDIAAENEKERKAREEKKKEEDDDPSSRAFDREKDMALSSRITASQRREMINKAGDFGSRFTKGRFL</sequence>
<feature type="compositionally biased region" description="Acidic residues" evidence="1">
    <location>
        <begin position="46"/>
        <end position="59"/>
    </location>
</feature>
<keyword evidence="4" id="KW-1185">Reference proteome</keyword>
<proteinExistence type="predicted"/>
<organism evidence="3 4">
    <name type="scientific">Aspergillus taichungensis</name>
    <dbReference type="NCBI Taxonomy" id="482145"/>
    <lineage>
        <taxon>Eukaryota</taxon>
        <taxon>Fungi</taxon>
        <taxon>Dikarya</taxon>
        <taxon>Ascomycota</taxon>
        <taxon>Pezizomycotina</taxon>
        <taxon>Eurotiomycetes</taxon>
        <taxon>Eurotiomycetidae</taxon>
        <taxon>Eurotiales</taxon>
        <taxon>Aspergillaceae</taxon>
        <taxon>Aspergillus</taxon>
        <taxon>Aspergillus subgen. Circumdati</taxon>
    </lineage>
</organism>
<protein>
    <recommendedName>
        <fullName evidence="2">DUF3752 domain-containing protein</fullName>
    </recommendedName>
</protein>
<dbReference type="Proteomes" id="UP000235023">
    <property type="component" value="Unassembled WGS sequence"/>
</dbReference>
<evidence type="ECO:0000259" key="2">
    <source>
        <dbReference type="Pfam" id="PF12572"/>
    </source>
</evidence>
<feature type="compositionally biased region" description="Gly residues" evidence="1">
    <location>
        <begin position="132"/>
        <end position="143"/>
    </location>
</feature>
<gene>
    <name evidence="3" type="ORF">BDW42DRAFT_192394</name>
</gene>
<feature type="compositionally biased region" description="Basic and acidic residues" evidence="1">
    <location>
        <begin position="87"/>
        <end position="104"/>
    </location>
</feature>
<dbReference type="AlphaFoldDB" id="A0A2J5I0J3"/>
<feature type="region of interest" description="Disordered" evidence="1">
    <location>
        <begin position="1"/>
        <end position="252"/>
    </location>
</feature>
<dbReference type="OrthoDB" id="73491at2759"/>
<dbReference type="PANTHER" id="PTHR46370:SF1">
    <property type="entry name" value="GPALPP MOTIFS-CONTAINING PROTEIN 1"/>
    <property type="match status" value="1"/>
</dbReference>
<dbReference type="InterPro" id="IPR022226">
    <property type="entry name" value="DUF3752"/>
</dbReference>
<feature type="compositionally biased region" description="Low complexity" evidence="1">
    <location>
        <begin position="74"/>
        <end position="86"/>
    </location>
</feature>
<dbReference type="Pfam" id="PF12572">
    <property type="entry name" value="DUF3752"/>
    <property type="match status" value="1"/>
</dbReference>
<evidence type="ECO:0000256" key="1">
    <source>
        <dbReference type="SAM" id="MobiDB-lite"/>
    </source>
</evidence>
<feature type="domain" description="DUF3752" evidence="2">
    <location>
        <begin position="108"/>
        <end position="267"/>
    </location>
</feature>
<feature type="compositionally biased region" description="Basic and acidic residues" evidence="1">
    <location>
        <begin position="191"/>
        <end position="241"/>
    </location>
</feature>
<dbReference type="EMBL" id="KZ559520">
    <property type="protein sequence ID" value="PLN83296.1"/>
    <property type="molecule type" value="Genomic_DNA"/>
</dbReference>
<evidence type="ECO:0000313" key="4">
    <source>
        <dbReference type="Proteomes" id="UP000235023"/>
    </source>
</evidence>
<accession>A0A2J5I0J3</accession>